<dbReference type="EMBL" id="LCAE01000013">
    <property type="protein sequence ID" value="KKR86590.1"/>
    <property type="molecule type" value="Genomic_DNA"/>
</dbReference>
<dbReference type="SUPFAM" id="SSF52540">
    <property type="entry name" value="P-loop containing nucleoside triphosphate hydrolases"/>
    <property type="match status" value="1"/>
</dbReference>
<evidence type="ECO:0000313" key="2">
    <source>
        <dbReference type="Proteomes" id="UP000033858"/>
    </source>
</evidence>
<dbReference type="Pfam" id="PF13177">
    <property type="entry name" value="DNA_pol3_delta2"/>
    <property type="match status" value="1"/>
</dbReference>
<dbReference type="PATRIC" id="fig|1618577.3.peg.223"/>
<evidence type="ECO:0000313" key="1">
    <source>
        <dbReference type="EMBL" id="KKR86590.1"/>
    </source>
</evidence>
<organism evidence="1 2">
    <name type="scientific">Candidatus Woesebacteria bacterium GW2011_GWB1_41_10</name>
    <dbReference type="NCBI Taxonomy" id="1618577"/>
    <lineage>
        <taxon>Bacteria</taxon>
        <taxon>Candidatus Woeseibacteriota</taxon>
    </lineage>
</organism>
<protein>
    <submittedName>
        <fullName evidence="1">Polymerase III delta subunit protein</fullName>
    </submittedName>
</protein>
<sequence length="196" mass="22455">MHAFLLIGNSGWEDLAKKLNAKIMPFPIQKIDDVRSLNSLIRLTFNEPTLVVCENIHEATEEALNAFLKNLEEPQTNIYFGLTAPSVRKVLATIVSRCQIIKLPITNYQLPNNDQIIKFLNLKTEEKLAHIDTIKDRKIAIELAENLINFMHSKLHEKEVKYDLTSRKIEIVQETLTCLKLNGNVNLHLSRMAINI</sequence>
<name>A0A0G0WQ65_9BACT</name>
<dbReference type="Proteomes" id="UP000033858">
    <property type="component" value="Unassembled WGS sequence"/>
</dbReference>
<accession>A0A0G0WQ65</accession>
<dbReference type="InterPro" id="IPR027417">
    <property type="entry name" value="P-loop_NTPase"/>
</dbReference>
<gene>
    <name evidence="1" type="ORF">UU32_C0013G0001</name>
</gene>
<dbReference type="AlphaFoldDB" id="A0A0G0WQ65"/>
<comment type="caution">
    <text evidence="1">The sequence shown here is derived from an EMBL/GenBank/DDBJ whole genome shotgun (WGS) entry which is preliminary data.</text>
</comment>
<proteinExistence type="predicted"/>
<dbReference type="Gene3D" id="3.40.50.300">
    <property type="entry name" value="P-loop containing nucleotide triphosphate hydrolases"/>
    <property type="match status" value="1"/>
</dbReference>
<reference evidence="1 2" key="1">
    <citation type="journal article" date="2015" name="Nature">
        <title>rRNA introns, odd ribosomes, and small enigmatic genomes across a large radiation of phyla.</title>
        <authorList>
            <person name="Brown C.T."/>
            <person name="Hug L.A."/>
            <person name="Thomas B.C."/>
            <person name="Sharon I."/>
            <person name="Castelle C.J."/>
            <person name="Singh A."/>
            <person name="Wilkins M.J."/>
            <person name="Williams K.H."/>
            <person name="Banfield J.F."/>
        </authorList>
    </citation>
    <scope>NUCLEOTIDE SEQUENCE [LARGE SCALE GENOMIC DNA]</scope>
</reference>